<evidence type="ECO:0000256" key="8">
    <source>
        <dbReference type="ARBA" id="ARBA00023134"/>
    </source>
</evidence>
<dbReference type="InterPro" id="IPR027417">
    <property type="entry name" value="P-loop_NTPase"/>
</dbReference>
<dbReference type="GO" id="GO:0005525">
    <property type="term" value="F:GTP binding"/>
    <property type="evidence" value="ECO:0007669"/>
    <property type="project" value="UniProtKB-KW"/>
</dbReference>
<reference evidence="13 14" key="1">
    <citation type="journal article" date="2018" name="Sci. Rep.">
        <title>Genome sequence of the cauliflower mushroom Sparassis crispa (Hanabiratake) and its association with beneficial usage.</title>
        <authorList>
            <person name="Kiyama R."/>
            <person name="Furutani Y."/>
            <person name="Kawaguchi K."/>
            <person name="Nakanishi T."/>
        </authorList>
    </citation>
    <scope>NUCLEOTIDE SEQUENCE [LARGE SCALE GENOMIC DNA]</scope>
</reference>
<protein>
    <recommendedName>
        <fullName evidence="3">Signal recognition particle receptor subunit beta</fullName>
    </recommendedName>
</protein>
<organism evidence="13 14">
    <name type="scientific">Sparassis crispa</name>
    <dbReference type="NCBI Taxonomy" id="139825"/>
    <lineage>
        <taxon>Eukaryota</taxon>
        <taxon>Fungi</taxon>
        <taxon>Dikarya</taxon>
        <taxon>Basidiomycota</taxon>
        <taxon>Agaricomycotina</taxon>
        <taxon>Agaricomycetes</taxon>
        <taxon>Polyporales</taxon>
        <taxon>Sparassidaceae</taxon>
        <taxon>Sparassis</taxon>
    </lineage>
</organism>
<keyword evidence="5" id="KW-0547">Nucleotide-binding</keyword>
<dbReference type="GO" id="GO:0016787">
    <property type="term" value="F:hydrolase activity"/>
    <property type="evidence" value="ECO:0007669"/>
    <property type="project" value="UniProtKB-KW"/>
</dbReference>
<dbReference type="GO" id="GO:0005789">
    <property type="term" value="C:endoplasmic reticulum membrane"/>
    <property type="evidence" value="ECO:0007669"/>
    <property type="project" value="UniProtKB-SubCell"/>
</dbReference>
<name>A0A401GIX6_9APHY</name>
<comment type="caution">
    <text evidence="13">The sequence shown here is derived from an EMBL/GenBank/DDBJ whole genome shotgun (WGS) entry which is preliminary data.</text>
</comment>
<dbReference type="RefSeq" id="XP_027613021.1">
    <property type="nucleotide sequence ID" value="XM_027757220.1"/>
</dbReference>
<sequence length="283" mass="30438">MDDSTPHEFVSVAPEVLSPASVFTAQTVTVASLCLALFLLAVFIVSTKRKAGSKGDSLLLVGSSDAGKTAILSTLVYKQTLHTHTSMQTNSAVTTLPVSHKALRVIDVPGHPRLRDQFQEYLPEAKAVAFVVDASTISRTGPAVAEHLHQVLRALTSLPPSQTPPALLIVAHKCDLLKATHQTSPEQLAINRVRTVLERELEKRRASHASGVGVESLGADDTESEMGGLECSESGEFRFAEWEGGEVAFVGTAVPVSKVASATDEKIAEDEHMLQLRQWLEEL</sequence>
<keyword evidence="13" id="KW-0378">Hydrolase</keyword>
<comment type="similarity">
    <text evidence="2">Belongs to the SRP receptor beta subunit family.</text>
</comment>
<dbReference type="InParanoid" id="A0A401GIX6"/>
<dbReference type="AlphaFoldDB" id="A0A401GIX6"/>
<evidence type="ECO:0000256" key="6">
    <source>
        <dbReference type="ARBA" id="ARBA00022824"/>
    </source>
</evidence>
<evidence type="ECO:0000256" key="3">
    <source>
        <dbReference type="ARBA" id="ARBA00020256"/>
    </source>
</evidence>
<dbReference type="PANTHER" id="PTHR11711">
    <property type="entry name" value="ADP RIBOSYLATION FACTOR-RELATED"/>
    <property type="match status" value="1"/>
</dbReference>
<dbReference type="EMBL" id="BFAD01000004">
    <property type="protein sequence ID" value="GBE82108.1"/>
    <property type="molecule type" value="Genomic_DNA"/>
</dbReference>
<dbReference type="STRING" id="139825.A0A401GIX6"/>
<evidence type="ECO:0000256" key="10">
    <source>
        <dbReference type="ARBA" id="ARBA00023170"/>
    </source>
</evidence>
<feature type="transmembrane region" description="Helical" evidence="12">
    <location>
        <begin position="20"/>
        <end position="45"/>
    </location>
</feature>
<evidence type="ECO:0000256" key="7">
    <source>
        <dbReference type="ARBA" id="ARBA00022989"/>
    </source>
</evidence>
<evidence type="ECO:0000313" key="14">
    <source>
        <dbReference type="Proteomes" id="UP000287166"/>
    </source>
</evidence>
<dbReference type="Gene3D" id="3.40.50.300">
    <property type="entry name" value="P-loop containing nucleotide triphosphate hydrolases"/>
    <property type="match status" value="1"/>
</dbReference>
<keyword evidence="7 12" id="KW-1133">Transmembrane helix</keyword>
<dbReference type="InterPro" id="IPR024156">
    <property type="entry name" value="Small_GTPase_ARF"/>
</dbReference>
<dbReference type="SUPFAM" id="SSF52540">
    <property type="entry name" value="P-loop containing nucleoside triphosphate hydrolases"/>
    <property type="match status" value="1"/>
</dbReference>
<dbReference type="Proteomes" id="UP000287166">
    <property type="component" value="Unassembled WGS sequence"/>
</dbReference>
<dbReference type="GeneID" id="38779025"/>
<keyword evidence="10" id="KW-0675">Receptor</keyword>
<feature type="region of interest" description="Disordered" evidence="11">
    <location>
        <begin position="208"/>
        <end position="229"/>
    </location>
</feature>
<keyword evidence="9 12" id="KW-0472">Membrane</keyword>
<evidence type="ECO:0000313" key="13">
    <source>
        <dbReference type="EMBL" id="GBE82108.1"/>
    </source>
</evidence>
<dbReference type="OrthoDB" id="41266at2759"/>
<comment type="subcellular location">
    <subcellularLocation>
        <location evidence="1">Endoplasmic reticulum membrane</location>
        <topology evidence="1">Single-pass membrane protein</topology>
    </subcellularLocation>
</comment>
<keyword evidence="8" id="KW-0342">GTP-binding</keyword>
<evidence type="ECO:0000256" key="12">
    <source>
        <dbReference type="SAM" id="Phobius"/>
    </source>
</evidence>
<dbReference type="Pfam" id="PF09439">
    <property type="entry name" value="SRPRB"/>
    <property type="match status" value="1"/>
</dbReference>
<evidence type="ECO:0000256" key="1">
    <source>
        <dbReference type="ARBA" id="ARBA00004389"/>
    </source>
</evidence>
<evidence type="ECO:0000256" key="4">
    <source>
        <dbReference type="ARBA" id="ARBA00022692"/>
    </source>
</evidence>
<evidence type="ECO:0000256" key="9">
    <source>
        <dbReference type="ARBA" id="ARBA00023136"/>
    </source>
</evidence>
<proteinExistence type="inferred from homology"/>
<evidence type="ECO:0000256" key="2">
    <source>
        <dbReference type="ARBA" id="ARBA00005619"/>
    </source>
</evidence>
<accession>A0A401GIX6</accession>
<dbReference type="InterPro" id="IPR019009">
    <property type="entry name" value="SRP_receptor_beta_su"/>
</dbReference>
<keyword evidence="14" id="KW-1185">Reference proteome</keyword>
<keyword evidence="4 12" id="KW-0812">Transmembrane</keyword>
<dbReference type="PROSITE" id="PS51417">
    <property type="entry name" value="ARF"/>
    <property type="match status" value="1"/>
</dbReference>
<dbReference type="FunCoup" id="A0A401GIX6">
    <property type="interactions" value="464"/>
</dbReference>
<keyword evidence="6" id="KW-0256">Endoplasmic reticulum</keyword>
<gene>
    <name evidence="13" type="ORF">SCP_0404880</name>
</gene>
<evidence type="ECO:0000256" key="5">
    <source>
        <dbReference type="ARBA" id="ARBA00022741"/>
    </source>
</evidence>
<evidence type="ECO:0000256" key="11">
    <source>
        <dbReference type="SAM" id="MobiDB-lite"/>
    </source>
</evidence>